<gene>
    <name evidence="6" type="ORF">LCGC14_0163320</name>
</gene>
<proteinExistence type="inferred from homology"/>
<feature type="domain" description="NAD(P)-binding" evidence="5">
    <location>
        <begin position="4"/>
        <end position="313"/>
    </location>
</feature>
<dbReference type="Gene3D" id="3.40.50.720">
    <property type="entry name" value="NAD(P)-binding Rossmann-like Domain"/>
    <property type="match status" value="1"/>
</dbReference>
<evidence type="ECO:0000256" key="4">
    <source>
        <dbReference type="ARBA" id="ARBA00023239"/>
    </source>
</evidence>
<sequence>MRAFITGITGQDGSYLSELLLEKGYEVHGLVRRAAVEDPADRAGRIHHIANDLVLHSGDLQVYASVFDVVRNVMPDECYHLGAQSFVKESFDSPFDTFQINAVGTLHLLEALRHLAPDCRFYFAGTSEMFGNASTDAPQSEETPLDPQSPYAISKVAGFQFTRMYRQAYKLFACSGILFNHESPRRGVEFVTRKITRGAAAISLGKAEKLHLGNLDAKRDWGFAGDYVKAMWLMLQQEKPDDYVVGSGKTYSVRDFVKAAFGVVNLDYEKYIVIDPEFFRPAEVHVLHANPTKARMVLQWRPDVSFEDLVAMMVEHDVAKYVREAGHSG</sequence>
<reference evidence="6" key="1">
    <citation type="journal article" date="2015" name="Nature">
        <title>Complex archaea that bridge the gap between prokaryotes and eukaryotes.</title>
        <authorList>
            <person name="Spang A."/>
            <person name="Saw J.H."/>
            <person name="Jorgensen S.L."/>
            <person name="Zaremba-Niedzwiedzka K."/>
            <person name="Martijn J."/>
            <person name="Lind A.E."/>
            <person name="van Eijk R."/>
            <person name="Schleper C."/>
            <person name="Guy L."/>
            <person name="Ettema T.J."/>
        </authorList>
    </citation>
    <scope>NUCLEOTIDE SEQUENCE</scope>
</reference>
<dbReference type="Pfam" id="PF16363">
    <property type="entry name" value="GDP_Man_Dehyd"/>
    <property type="match status" value="1"/>
</dbReference>
<dbReference type="EC" id="4.2.1.47" evidence="3"/>
<dbReference type="SUPFAM" id="SSF51735">
    <property type="entry name" value="NAD(P)-binding Rossmann-fold domains"/>
    <property type="match status" value="1"/>
</dbReference>
<comment type="caution">
    <text evidence="6">The sequence shown here is derived from an EMBL/GenBank/DDBJ whole genome shotgun (WGS) entry which is preliminary data.</text>
</comment>
<dbReference type="CDD" id="cd05260">
    <property type="entry name" value="GDP_MD_SDR_e"/>
    <property type="match status" value="1"/>
</dbReference>
<dbReference type="GO" id="GO:0008446">
    <property type="term" value="F:GDP-mannose 4,6-dehydratase activity"/>
    <property type="evidence" value="ECO:0007669"/>
    <property type="project" value="UniProtKB-EC"/>
</dbReference>
<comment type="similarity">
    <text evidence="2">Belongs to the NAD(P)-dependent epimerase/dehydratase family. GDP-mannose 4,6-dehydratase subfamily.</text>
</comment>
<evidence type="ECO:0000256" key="1">
    <source>
        <dbReference type="ARBA" id="ARBA00001937"/>
    </source>
</evidence>
<comment type="cofactor">
    <cofactor evidence="1">
        <name>NADP(+)</name>
        <dbReference type="ChEBI" id="CHEBI:58349"/>
    </cofactor>
</comment>
<dbReference type="EMBL" id="LAZR01000062">
    <property type="protein sequence ID" value="KKN96688.1"/>
    <property type="molecule type" value="Genomic_DNA"/>
</dbReference>
<name>A0A0F9XWC5_9ZZZZ</name>
<evidence type="ECO:0000256" key="3">
    <source>
        <dbReference type="ARBA" id="ARBA00011989"/>
    </source>
</evidence>
<keyword evidence="4" id="KW-0456">Lyase</keyword>
<dbReference type="AlphaFoldDB" id="A0A0F9XWC5"/>
<dbReference type="FunFam" id="3.40.50.720:FF:000924">
    <property type="entry name" value="GDP-mannose 4,6 dehydratase"/>
    <property type="match status" value="1"/>
</dbReference>
<dbReference type="InterPro" id="IPR006368">
    <property type="entry name" value="GDP_Man_deHydtase"/>
</dbReference>
<dbReference type="GO" id="GO:0042351">
    <property type="term" value="P:'de novo' GDP-L-fucose biosynthetic process"/>
    <property type="evidence" value="ECO:0007669"/>
    <property type="project" value="TreeGrafter"/>
</dbReference>
<dbReference type="PANTHER" id="PTHR43715">
    <property type="entry name" value="GDP-MANNOSE 4,6-DEHYDRATASE"/>
    <property type="match status" value="1"/>
</dbReference>
<dbReference type="InterPro" id="IPR036291">
    <property type="entry name" value="NAD(P)-bd_dom_sf"/>
</dbReference>
<dbReference type="Gene3D" id="3.90.25.10">
    <property type="entry name" value="UDP-galactose 4-epimerase, domain 1"/>
    <property type="match status" value="1"/>
</dbReference>
<accession>A0A0F9XWC5</accession>
<protein>
    <recommendedName>
        <fullName evidence="3">GDP-mannose 4,6-dehydratase</fullName>
        <ecNumber evidence="3">4.2.1.47</ecNumber>
    </recommendedName>
</protein>
<evidence type="ECO:0000256" key="2">
    <source>
        <dbReference type="ARBA" id="ARBA00009263"/>
    </source>
</evidence>
<dbReference type="PANTHER" id="PTHR43715:SF1">
    <property type="entry name" value="GDP-MANNOSE 4,6 DEHYDRATASE"/>
    <property type="match status" value="1"/>
</dbReference>
<dbReference type="HAMAP" id="MF_00955">
    <property type="entry name" value="GDP_Man_dehydratase"/>
    <property type="match status" value="1"/>
</dbReference>
<organism evidence="6">
    <name type="scientific">marine sediment metagenome</name>
    <dbReference type="NCBI Taxonomy" id="412755"/>
    <lineage>
        <taxon>unclassified sequences</taxon>
        <taxon>metagenomes</taxon>
        <taxon>ecological metagenomes</taxon>
    </lineage>
</organism>
<evidence type="ECO:0000259" key="5">
    <source>
        <dbReference type="Pfam" id="PF16363"/>
    </source>
</evidence>
<dbReference type="InterPro" id="IPR016040">
    <property type="entry name" value="NAD(P)-bd_dom"/>
</dbReference>
<evidence type="ECO:0000313" key="6">
    <source>
        <dbReference type="EMBL" id="KKN96688.1"/>
    </source>
</evidence>